<evidence type="ECO:0000313" key="1">
    <source>
        <dbReference type="EMBL" id="AXC13346.1"/>
    </source>
</evidence>
<protein>
    <submittedName>
        <fullName evidence="1">Uncharacterized protein</fullName>
    </submittedName>
</protein>
<dbReference type="Proteomes" id="UP000253606">
    <property type="component" value="Chromosome"/>
</dbReference>
<dbReference type="AlphaFoldDB" id="A0A2Z5G4A4"/>
<gene>
    <name evidence="1" type="ORF">ACPOL_4067</name>
</gene>
<reference evidence="1 2" key="1">
    <citation type="journal article" date="2018" name="Front. Microbiol.">
        <title>Hydrolytic Capabilities as a Key to Environmental Success: Chitinolytic and Cellulolytic Acidobacteria From Acidic Sub-arctic Soils and Boreal Peatlands.</title>
        <authorList>
            <person name="Belova S.E."/>
            <person name="Ravin N.V."/>
            <person name="Pankratov T.A."/>
            <person name="Rakitin A.L."/>
            <person name="Ivanova A.A."/>
            <person name="Beletsky A.V."/>
            <person name="Mardanov A.V."/>
            <person name="Sinninghe Damste J.S."/>
            <person name="Dedysh S.N."/>
        </authorList>
    </citation>
    <scope>NUCLEOTIDE SEQUENCE [LARGE SCALE GENOMIC DNA]</scope>
    <source>
        <strain evidence="1 2">SBC82</strain>
    </source>
</reference>
<organism evidence="1 2">
    <name type="scientific">Acidisarcina polymorpha</name>
    <dbReference type="NCBI Taxonomy" id="2211140"/>
    <lineage>
        <taxon>Bacteria</taxon>
        <taxon>Pseudomonadati</taxon>
        <taxon>Acidobacteriota</taxon>
        <taxon>Terriglobia</taxon>
        <taxon>Terriglobales</taxon>
        <taxon>Acidobacteriaceae</taxon>
        <taxon>Acidisarcina</taxon>
    </lineage>
</organism>
<evidence type="ECO:0000313" key="2">
    <source>
        <dbReference type="Proteomes" id="UP000253606"/>
    </source>
</evidence>
<keyword evidence="2" id="KW-1185">Reference proteome</keyword>
<proteinExistence type="predicted"/>
<name>A0A2Z5G4A4_9BACT</name>
<dbReference type="KEGG" id="abas:ACPOL_4067"/>
<sequence length="42" mass="4704">MAMIWYGSLLLDLHSRLPIDPPRFGPQSVGTQMQLGYDQLTG</sequence>
<dbReference type="EMBL" id="CP030840">
    <property type="protein sequence ID" value="AXC13346.1"/>
    <property type="molecule type" value="Genomic_DNA"/>
</dbReference>
<accession>A0A2Z5G4A4</accession>